<evidence type="ECO:0000313" key="2">
    <source>
        <dbReference type="EMBL" id="ANQ10669.1"/>
    </source>
</evidence>
<dbReference type="EMBL" id="CP016251">
    <property type="protein sequence ID" value="ANQ10669.1"/>
    <property type="molecule type" value="Genomic_DNA"/>
</dbReference>
<gene>
    <name evidence="2" type="ORF">PCOAH_00048120</name>
</gene>
<accession>A0A1B1E7D4</accession>
<protein>
    <submittedName>
        <fullName evidence="2">SICA antigen</fullName>
    </submittedName>
</protein>
<dbReference type="VEuPathDB" id="PlasmoDB:PCOAH_00048120"/>
<dbReference type="KEGG" id="pcot:PCOAH_00048120"/>
<feature type="region of interest" description="Disordered" evidence="1">
    <location>
        <begin position="188"/>
        <end position="220"/>
    </location>
</feature>
<dbReference type="RefSeq" id="XP_019917364.1">
    <property type="nucleotide sequence ID" value="XM_020061595.1"/>
</dbReference>
<dbReference type="GeneID" id="30911543"/>
<keyword evidence="3" id="KW-1185">Reference proteome</keyword>
<dbReference type="Proteomes" id="UP000092716">
    <property type="component" value="Chromosome 13"/>
</dbReference>
<sequence length="275" mass="32784">MEEVQGQDYAFREEDFFYDEDVPKVDVPEEEVKNSGLGFREEDFIYPEEHVHKEQIPGSGLGFREEDFIYPEDDVNKQDVPKEEVPSQTSNWVPYWVNWIKENMNVFEEIKTQPWFHNLRVEWKEYQKAAEQGELNEGEDTSSPEMRKKDAWKKWVAKQHELMDVNSEQDWFKHLLENVEEVDRNELGKTNESEQQQQKQKQNELKTEEATQSTSSTFTKAPKKEELCKKSYKKNFLIAKLWMLILALVFEECELEKSLHDKELYVDNLLENTLS</sequence>
<evidence type="ECO:0000313" key="3">
    <source>
        <dbReference type="Proteomes" id="UP000092716"/>
    </source>
</evidence>
<dbReference type="OrthoDB" id="383264at2759"/>
<organism evidence="2 3">
    <name type="scientific">Plasmodium coatneyi</name>
    <dbReference type="NCBI Taxonomy" id="208452"/>
    <lineage>
        <taxon>Eukaryota</taxon>
        <taxon>Sar</taxon>
        <taxon>Alveolata</taxon>
        <taxon>Apicomplexa</taxon>
        <taxon>Aconoidasida</taxon>
        <taxon>Haemosporida</taxon>
        <taxon>Plasmodiidae</taxon>
        <taxon>Plasmodium</taxon>
    </lineage>
</organism>
<proteinExistence type="predicted"/>
<dbReference type="AlphaFoldDB" id="A0A1B1E7D4"/>
<evidence type="ECO:0000256" key="1">
    <source>
        <dbReference type="SAM" id="MobiDB-lite"/>
    </source>
</evidence>
<reference evidence="3" key="1">
    <citation type="submission" date="2016-06" db="EMBL/GenBank/DDBJ databases">
        <title>First high quality genome sequence of Plasmodium coatneyi using continuous long reads from single molecule, real-time sequencing.</title>
        <authorList>
            <person name="Chien J.-T."/>
            <person name="Pakala S.B."/>
            <person name="Geraldo J.A."/>
            <person name="Lapp S.A."/>
            <person name="Barnwell J.W."/>
            <person name="Kissinger J.C."/>
            <person name="Galinski M.R."/>
            <person name="Humphrey J.C."/>
        </authorList>
    </citation>
    <scope>NUCLEOTIDE SEQUENCE [LARGE SCALE GENOMIC DNA]</scope>
    <source>
        <strain evidence="3">Hackeri</strain>
    </source>
</reference>
<name>A0A1B1E7D4_9APIC</name>
<feature type="compositionally biased region" description="Polar residues" evidence="1">
    <location>
        <begin position="210"/>
        <end position="219"/>
    </location>
</feature>